<reference evidence="2 3" key="1">
    <citation type="submission" date="2018-04" db="EMBL/GenBank/DDBJ databases">
        <authorList>
            <person name="Vogel A."/>
        </authorList>
    </citation>
    <scope>NUCLEOTIDE SEQUENCE [LARGE SCALE GENOMIC DNA]</scope>
</reference>
<dbReference type="PANTHER" id="PTHR33623:SF17">
    <property type="entry name" value="DUF4378 DOMAIN-CONTAINING PROTEIN"/>
    <property type="match status" value="1"/>
</dbReference>
<dbReference type="Proteomes" id="UP000595140">
    <property type="component" value="Unassembled WGS sequence"/>
</dbReference>
<feature type="compositionally biased region" description="Polar residues" evidence="1">
    <location>
        <begin position="11"/>
        <end position="20"/>
    </location>
</feature>
<protein>
    <recommendedName>
        <fullName evidence="4">DUF4378 domain-containing protein</fullName>
    </recommendedName>
</protein>
<evidence type="ECO:0008006" key="4">
    <source>
        <dbReference type="Google" id="ProtNLM"/>
    </source>
</evidence>
<name>A0A484LH96_9ASTE</name>
<dbReference type="OrthoDB" id="1669163at2759"/>
<accession>A0A484LH96</accession>
<evidence type="ECO:0000313" key="2">
    <source>
        <dbReference type="EMBL" id="VFQ75714.1"/>
    </source>
</evidence>
<feature type="region of interest" description="Disordered" evidence="1">
    <location>
        <begin position="1"/>
        <end position="22"/>
    </location>
</feature>
<sequence>METLINRKTTRSTSSDNNGYKPQRLLKDFLNEDDYHHHPKESSKLMAPAAATSRGGCSKTAASTAISAIPRAMLGIVVRLIIPFRASSRKSVDLHEGPTARLKVKDILRWDDLTEEECDKFTVSLYHDVVYFDSMNRCTTATTSAASSGKSSWCDSNFTAGDFSASLGKIPGLGEVEKVGKENVFSCDESVGGHFREVNQMVPQLDLGYEEKEQHSPVSILDDSPFRDEDQETFSSNPILHECNNNGVRRCCYNNQECSSSYEWEIEEKREAYIRDMEMAAGGMTSWHKFEEEKDHICFHLELQVLRDLVDEALLDLFLPAKLIY</sequence>
<evidence type="ECO:0000313" key="3">
    <source>
        <dbReference type="Proteomes" id="UP000595140"/>
    </source>
</evidence>
<dbReference type="PANTHER" id="PTHR33623">
    <property type="entry name" value="OS04G0572500 PROTEIN"/>
    <property type="match status" value="1"/>
</dbReference>
<proteinExistence type="predicted"/>
<dbReference type="EMBL" id="OOIL02001452">
    <property type="protein sequence ID" value="VFQ75714.1"/>
    <property type="molecule type" value="Genomic_DNA"/>
</dbReference>
<gene>
    <name evidence="2" type="ORF">CCAM_LOCUS17490</name>
</gene>
<dbReference type="AlphaFoldDB" id="A0A484LH96"/>
<organism evidence="2 3">
    <name type="scientific">Cuscuta campestris</name>
    <dbReference type="NCBI Taxonomy" id="132261"/>
    <lineage>
        <taxon>Eukaryota</taxon>
        <taxon>Viridiplantae</taxon>
        <taxon>Streptophyta</taxon>
        <taxon>Embryophyta</taxon>
        <taxon>Tracheophyta</taxon>
        <taxon>Spermatophyta</taxon>
        <taxon>Magnoliopsida</taxon>
        <taxon>eudicotyledons</taxon>
        <taxon>Gunneridae</taxon>
        <taxon>Pentapetalae</taxon>
        <taxon>asterids</taxon>
        <taxon>lamiids</taxon>
        <taxon>Solanales</taxon>
        <taxon>Convolvulaceae</taxon>
        <taxon>Cuscuteae</taxon>
        <taxon>Cuscuta</taxon>
        <taxon>Cuscuta subgen. Grammica</taxon>
        <taxon>Cuscuta sect. Cleistogrammica</taxon>
    </lineage>
</organism>
<keyword evidence="3" id="KW-1185">Reference proteome</keyword>
<evidence type="ECO:0000256" key="1">
    <source>
        <dbReference type="SAM" id="MobiDB-lite"/>
    </source>
</evidence>